<name>A0AAD7RNP5_9TELE</name>
<dbReference type="PROSITE" id="PS51257">
    <property type="entry name" value="PROKAR_LIPOPROTEIN"/>
    <property type="match status" value="1"/>
</dbReference>
<proteinExistence type="predicted"/>
<dbReference type="Proteomes" id="UP001221898">
    <property type="component" value="Unassembled WGS sequence"/>
</dbReference>
<protein>
    <submittedName>
        <fullName evidence="2">Uncharacterized protein</fullName>
    </submittedName>
</protein>
<reference evidence="2" key="1">
    <citation type="journal article" date="2023" name="Science">
        <title>Genome structures resolve the early diversification of teleost fishes.</title>
        <authorList>
            <person name="Parey E."/>
            <person name="Louis A."/>
            <person name="Montfort J."/>
            <person name="Bouchez O."/>
            <person name="Roques C."/>
            <person name="Iampietro C."/>
            <person name="Lluch J."/>
            <person name="Castinel A."/>
            <person name="Donnadieu C."/>
            <person name="Desvignes T."/>
            <person name="Floi Bucao C."/>
            <person name="Jouanno E."/>
            <person name="Wen M."/>
            <person name="Mejri S."/>
            <person name="Dirks R."/>
            <person name="Jansen H."/>
            <person name="Henkel C."/>
            <person name="Chen W.J."/>
            <person name="Zahm M."/>
            <person name="Cabau C."/>
            <person name="Klopp C."/>
            <person name="Thompson A.W."/>
            <person name="Robinson-Rechavi M."/>
            <person name="Braasch I."/>
            <person name="Lecointre G."/>
            <person name="Bobe J."/>
            <person name="Postlethwait J.H."/>
            <person name="Berthelot C."/>
            <person name="Roest Crollius H."/>
            <person name="Guiguen Y."/>
        </authorList>
    </citation>
    <scope>NUCLEOTIDE SEQUENCE</scope>
    <source>
        <strain evidence="2">NC1722</strain>
    </source>
</reference>
<dbReference type="EMBL" id="JAINUG010000213">
    <property type="protein sequence ID" value="KAJ8387322.1"/>
    <property type="molecule type" value="Genomic_DNA"/>
</dbReference>
<evidence type="ECO:0000313" key="3">
    <source>
        <dbReference type="Proteomes" id="UP001221898"/>
    </source>
</evidence>
<keyword evidence="3" id="KW-1185">Reference proteome</keyword>
<gene>
    <name evidence="2" type="ORF">AAFF_G00158180</name>
</gene>
<accession>A0AAD7RNP5</accession>
<sequence length="101" mass="10335">MQTRQGRDCASTGTGGHTAASSCPPPPPTPTEIHTGAPEQRELVRSGDCSNTGVYKPRWVSLASDGRVVTGLSPALASAGWQEAETGGRGPPRDSKPAVPA</sequence>
<feature type="region of interest" description="Disordered" evidence="1">
    <location>
        <begin position="1"/>
        <end position="55"/>
    </location>
</feature>
<feature type="compositionally biased region" description="Basic and acidic residues" evidence="1">
    <location>
        <begin position="91"/>
        <end position="101"/>
    </location>
</feature>
<evidence type="ECO:0000313" key="2">
    <source>
        <dbReference type="EMBL" id="KAJ8387322.1"/>
    </source>
</evidence>
<evidence type="ECO:0000256" key="1">
    <source>
        <dbReference type="SAM" id="MobiDB-lite"/>
    </source>
</evidence>
<organism evidence="2 3">
    <name type="scientific">Aldrovandia affinis</name>
    <dbReference type="NCBI Taxonomy" id="143900"/>
    <lineage>
        <taxon>Eukaryota</taxon>
        <taxon>Metazoa</taxon>
        <taxon>Chordata</taxon>
        <taxon>Craniata</taxon>
        <taxon>Vertebrata</taxon>
        <taxon>Euteleostomi</taxon>
        <taxon>Actinopterygii</taxon>
        <taxon>Neopterygii</taxon>
        <taxon>Teleostei</taxon>
        <taxon>Notacanthiformes</taxon>
        <taxon>Halosauridae</taxon>
        <taxon>Aldrovandia</taxon>
    </lineage>
</organism>
<feature type="region of interest" description="Disordered" evidence="1">
    <location>
        <begin position="77"/>
        <end position="101"/>
    </location>
</feature>
<comment type="caution">
    <text evidence="2">The sequence shown here is derived from an EMBL/GenBank/DDBJ whole genome shotgun (WGS) entry which is preliminary data.</text>
</comment>
<dbReference type="AlphaFoldDB" id="A0AAD7RNP5"/>